<evidence type="ECO:0000313" key="3">
    <source>
        <dbReference type="EMBL" id="GEU70634.1"/>
    </source>
</evidence>
<dbReference type="AlphaFoldDB" id="A0A6L2MDS1"/>
<sequence length="263" mass="30228">MNMSHLAVRGVGQIRNKHRDLYIADKSYAGSNRLINLITLLVFANHTEESKDCSDLLFPSKSSVFCVMKHEATNFRPRKDIRSVWAVAGLAIALWMIWYYEHIIIEGLNDWICTSTISCVCRWDNITRQYQTMKFKQLENTQLQPTSVEMKNNFFRAIAQESYVRTALGAIEQPIEVGMFASFKDHRRAHYDEFHQVRELRRKVSLHESSNDDDEDKLNEESDTPSSLAVSVEDIDITVKAQNGQGLNLDGIRAQKVEPLMIS</sequence>
<feature type="compositionally biased region" description="Acidic residues" evidence="1">
    <location>
        <begin position="211"/>
        <end position="223"/>
    </location>
</feature>
<gene>
    <name evidence="3" type="ORF">Tci_042612</name>
</gene>
<name>A0A6L2MDS1_TANCI</name>
<keyword evidence="2" id="KW-1133">Transmembrane helix</keyword>
<proteinExistence type="predicted"/>
<evidence type="ECO:0000256" key="2">
    <source>
        <dbReference type="SAM" id="Phobius"/>
    </source>
</evidence>
<feature type="region of interest" description="Disordered" evidence="1">
    <location>
        <begin position="205"/>
        <end position="229"/>
    </location>
</feature>
<keyword evidence="2" id="KW-0812">Transmembrane</keyword>
<accession>A0A6L2MDS1</accession>
<evidence type="ECO:0000256" key="1">
    <source>
        <dbReference type="SAM" id="MobiDB-lite"/>
    </source>
</evidence>
<protein>
    <submittedName>
        <fullName evidence="3">Protein phosphatase inhibitor 2</fullName>
    </submittedName>
</protein>
<feature type="transmembrane region" description="Helical" evidence="2">
    <location>
        <begin position="83"/>
        <end position="100"/>
    </location>
</feature>
<dbReference type="EMBL" id="BKCJ010006152">
    <property type="protein sequence ID" value="GEU70634.1"/>
    <property type="molecule type" value="Genomic_DNA"/>
</dbReference>
<keyword evidence="2" id="KW-0472">Membrane</keyword>
<comment type="caution">
    <text evidence="3">The sequence shown here is derived from an EMBL/GenBank/DDBJ whole genome shotgun (WGS) entry which is preliminary data.</text>
</comment>
<reference evidence="3" key="1">
    <citation type="journal article" date="2019" name="Sci. Rep.">
        <title>Draft genome of Tanacetum cinerariifolium, the natural source of mosquito coil.</title>
        <authorList>
            <person name="Yamashiro T."/>
            <person name="Shiraishi A."/>
            <person name="Satake H."/>
            <person name="Nakayama K."/>
        </authorList>
    </citation>
    <scope>NUCLEOTIDE SEQUENCE</scope>
</reference>
<organism evidence="3">
    <name type="scientific">Tanacetum cinerariifolium</name>
    <name type="common">Dalmatian daisy</name>
    <name type="synonym">Chrysanthemum cinerariifolium</name>
    <dbReference type="NCBI Taxonomy" id="118510"/>
    <lineage>
        <taxon>Eukaryota</taxon>
        <taxon>Viridiplantae</taxon>
        <taxon>Streptophyta</taxon>
        <taxon>Embryophyta</taxon>
        <taxon>Tracheophyta</taxon>
        <taxon>Spermatophyta</taxon>
        <taxon>Magnoliopsida</taxon>
        <taxon>eudicotyledons</taxon>
        <taxon>Gunneridae</taxon>
        <taxon>Pentapetalae</taxon>
        <taxon>asterids</taxon>
        <taxon>campanulids</taxon>
        <taxon>Asterales</taxon>
        <taxon>Asteraceae</taxon>
        <taxon>Asteroideae</taxon>
        <taxon>Anthemideae</taxon>
        <taxon>Anthemidinae</taxon>
        <taxon>Tanacetum</taxon>
    </lineage>
</organism>